<keyword evidence="2" id="KW-0472">Membrane</keyword>
<proteinExistence type="predicted"/>
<comment type="caution">
    <text evidence="3">The sequence shown here is derived from an EMBL/GenBank/DDBJ whole genome shotgun (WGS) entry which is preliminary data.</text>
</comment>
<keyword evidence="2" id="KW-0812">Transmembrane</keyword>
<feature type="compositionally biased region" description="Acidic residues" evidence="1">
    <location>
        <begin position="187"/>
        <end position="237"/>
    </location>
</feature>
<protein>
    <submittedName>
        <fullName evidence="3">Uncharacterized protein</fullName>
    </submittedName>
</protein>
<name>A0AAD6ISW4_DREDA</name>
<dbReference type="AlphaFoldDB" id="A0AAD6ISW4"/>
<organism evidence="3 4">
    <name type="scientific">Drechslerella dactyloides</name>
    <name type="common">Nematode-trapping fungus</name>
    <name type="synonym">Arthrobotrys dactyloides</name>
    <dbReference type="NCBI Taxonomy" id="74499"/>
    <lineage>
        <taxon>Eukaryota</taxon>
        <taxon>Fungi</taxon>
        <taxon>Dikarya</taxon>
        <taxon>Ascomycota</taxon>
        <taxon>Pezizomycotina</taxon>
        <taxon>Orbiliomycetes</taxon>
        <taxon>Orbiliales</taxon>
        <taxon>Orbiliaceae</taxon>
        <taxon>Drechslerella</taxon>
    </lineage>
</organism>
<gene>
    <name evidence="3" type="ORF">Dda_8263</name>
</gene>
<feature type="region of interest" description="Disordered" evidence="1">
    <location>
        <begin position="179"/>
        <end position="254"/>
    </location>
</feature>
<accession>A0AAD6ISW4</accession>
<dbReference type="EMBL" id="JAQGDS010000011">
    <property type="protein sequence ID" value="KAJ6257374.1"/>
    <property type="molecule type" value="Genomic_DNA"/>
</dbReference>
<keyword evidence="2" id="KW-1133">Transmembrane helix</keyword>
<evidence type="ECO:0000313" key="4">
    <source>
        <dbReference type="Proteomes" id="UP001221413"/>
    </source>
</evidence>
<reference evidence="3" key="1">
    <citation type="submission" date="2023-01" db="EMBL/GenBank/DDBJ databases">
        <title>The chitinases involved in constricting ring structure development in the nematode-trapping fungus Drechslerella dactyloides.</title>
        <authorList>
            <person name="Wang R."/>
            <person name="Zhang L."/>
            <person name="Tang P."/>
            <person name="Li S."/>
            <person name="Liang L."/>
        </authorList>
    </citation>
    <scope>NUCLEOTIDE SEQUENCE</scope>
    <source>
        <strain evidence="3">YMF1.00031</strain>
    </source>
</reference>
<evidence type="ECO:0000313" key="3">
    <source>
        <dbReference type="EMBL" id="KAJ6257374.1"/>
    </source>
</evidence>
<sequence>MSDTTAHEFEEELKERLSFPEYDYKNGDLATGINVITLYFPAIIDNAKQLIASKSIRVKAIGSGVITTILRKRRPAQFVFEKVKERLIITVDARDDFAKLRNKIKNDCEGKASNLHHIAPANSTVERNTDDFLVGSIVELIEVKRMFEDVSKLLIKGHEALDTFMENCYNRMEAIMDKHPELGPPEFLEDSETEAEDIEAADEGEATDEGEVDDEDDDEDRGDDEDDTEDEEGDDDNYKENTSNEEYIPSGGTSSSWEAGISSINIPIILRRHGFYSPDNWTLTPIFLFLSSAMIHYYTSLVVVQTAPLGSLYFAIIYKYYKLNGGA</sequence>
<keyword evidence="4" id="KW-1185">Reference proteome</keyword>
<evidence type="ECO:0000256" key="1">
    <source>
        <dbReference type="SAM" id="MobiDB-lite"/>
    </source>
</evidence>
<feature type="transmembrane region" description="Helical" evidence="2">
    <location>
        <begin position="295"/>
        <end position="318"/>
    </location>
</feature>
<evidence type="ECO:0000256" key="2">
    <source>
        <dbReference type="SAM" id="Phobius"/>
    </source>
</evidence>
<dbReference type="Proteomes" id="UP001221413">
    <property type="component" value="Unassembled WGS sequence"/>
</dbReference>
<feature type="compositionally biased region" description="Polar residues" evidence="1">
    <location>
        <begin position="240"/>
        <end position="254"/>
    </location>
</feature>